<evidence type="ECO:0000259" key="2">
    <source>
        <dbReference type="Pfam" id="PF06808"/>
    </source>
</evidence>
<dbReference type="OrthoDB" id="9759894at2"/>
<dbReference type="PANTHER" id="PTHR43849:SF2">
    <property type="entry name" value="BLL3936 PROTEIN"/>
    <property type="match status" value="1"/>
</dbReference>
<gene>
    <name evidence="3" type="ORF">MOMUL_14700</name>
</gene>
<feature type="transmembrane region" description="Helical" evidence="1">
    <location>
        <begin position="259"/>
        <end position="284"/>
    </location>
</feature>
<feature type="domain" description="TRAP C4-dicarboxylate transport system permease DctM subunit" evidence="2">
    <location>
        <begin position="113"/>
        <end position="551"/>
    </location>
</feature>
<name>A0A151AXF4_9FIRM</name>
<sequence>METAAANSNYKRFLSLPALIALAWSLFQLYIVIFGSLHAQVQRPIHVAFAIALVLLSKPLVKGQKGYRWYDVAGAIITFACAFYLIVNYERITTRIPLVDPLYTLDIVVGLVFIVLLFEASRRATNLALPIIALIFVLYGFFGHYLPGIFGHQGLSLQDFIENQFFSTGGIFGSPVAVSVNMVFYFLLFSAFLEATPAGELFIDLASISTRKSRGGTGKATIIASGLFGMISGSAAANTVSVGTFTYPMMVKNGFHPKFSASVLAIGGTGGQLIPPIMGAAAFIMVDMIGVSYAKIMKTAIIPSIIYIAALYFVVHYESLRAAIKTISVDASEAKKRIVQRLHLLGSIVVLVALIIMGRSLMFSAFWGTVSLLLLCFLRRETRVGLYNIIRALEVTARTAITIAVPCAIAGVIVGVITTSGLGLRFSSLVAQLSQGNLLIALFLTMIMAIILGMGMPTSAAYIMAAVLLAPAIEKLGVAPIVAHFFIFYFANLSMITPPVALASYAAAGLANLDLWEVGIEAFKLSFVIFLLPFAFVFNPALLGIGHLPEILWVTFTTLVGTWSMSMAVIGYSSAPLNKGQRLLLICAAILLIVPETITDIIGLAILAAVIVPQMVASRKVFRT</sequence>
<dbReference type="Proteomes" id="UP000075670">
    <property type="component" value="Unassembled WGS sequence"/>
</dbReference>
<feature type="transmembrane region" description="Helical" evidence="1">
    <location>
        <begin position="12"/>
        <end position="33"/>
    </location>
</feature>
<dbReference type="InterPro" id="IPR010656">
    <property type="entry name" value="DctM"/>
</dbReference>
<feature type="transmembrane region" description="Helical" evidence="1">
    <location>
        <begin position="338"/>
        <end position="356"/>
    </location>
</feature>
<feature type="transmembrane region" description="Helical" evidence="1">
    <location>
        <begin position="166"/>
        <end position="188"/>
    </location>
</feature>
<feature type="transmembrane region" description="Helical" evidence="1">
    <location>
        <begin position="399"/>
        <end position="418"/>
    </location>
</feature>
<feature type="transmembrane region" description="Helical" evidence="1">
    <location>
        <begin position="583"/>
        <end position="612"/>
    </location>
</feature>
<dbReference type="NCBIfam" id="TIGR02123">
    <property type="entry name" value="TRAP_fused"/>
    <property type="match status" value="1"/>
</dbReference>
<feature type="transmembrane region" description="Helical" evidence="1">
    <location>
        <begin position="127"/>
        <end position="146"/>
    </location>
</feature>
<dbReference type="PANTHER" id="PTHR43849">
    <property type="entry name" value="BLL3936 PROTEIN"/>
    <property type="match status" value="1"/>
</dbReference>
<keyword evidence="4" id="KW-1185">Reference proteome</keyword>
<feature type="transmembrane region" description="Helical" evidence="1">
    <location>
        <begin position="438"/>
        <end position="455"/>
    </location>
</feature>
<dbReference type="Pfam" id="PF06808">
    <property type="entry name" value="DctM"/>
    <property type="match status" value="1"/>
</dbReference>
<feature type="transmembrane region" description="Helical" evidence="1">
    <location>
        <begin position="296"/>
        <end position="317"/>
    </location>
</feature>
<reference evidence="3 4" key="1">
    <citation type="submission" date="2016-02" db="EMBL/GenBank/DDBJ databases">
        <title>Genome sequence of Moorella mulderi DSM 14980.</title>
        <authorList>
            <person name="Poehlein A."/>
            <person name="Daniel R."/>
        </authorList>
    </citation>
    <scope>NUCLEOTIDE SEQUENCE [LARGE SCALE GENOMIC DNA]</scope>
    <source>
        <strain evidence="3 4">DSM 14980</strain>
    </source>
</reference>
<protein>
    <submittedName>
        <fullName evidence="3">DctM-like transporter</fullName>
    </submittedName>
</protein>
<organism evidence="3 4">
    <name type="scientific">Moorella mulderi DSM 14980</name>
    <dbReference type="NCBI Taxonomy" id="1122241"/>
    <lineage>
        <taxon>Bacteria</taxon>
        <taxon>Bacillati</taxon>
        <taxon>Bacillota</taxon>
        <taxon>Clostridia</taxon>
        <taxon>Neomoorellales</taxon>
        <taxon>Neomoorellaceae</taxon>
        <taxon>Neomoorella</taxon>
    </lineage>
</organism>
<dbReference type="PATRIC" id="fig|1122241.3.peg.1547"/>
<feature type="transmembrane region" description="Helical" evidence="1">
    <location>
        <begin position="68"/>
        <end position="87"/>
    </location>
</feature>
<feature type="transmembrane region" description="Helical" evidence="1">
    <location>
        <begin position="362"/>
        <end position="378"/>
    </location>
</feature>
<dbReference type="RefSeq" id="WP_153018301.1">
    <property type="nucleotide sequence ID" value="NZ_LTBC01000004.1"/>
</dbReference>
<dbReference type="AlphaFoldDB" id="A0A151AXF4"/>
<feature type="transmembrane region" description="Helical" evidence="1">
    <location>
        <begin position="525"/>
        <end position="545"/>
    </location>
</feature>
<comment type="caution">
    <text evidence="3">The sequence shown here is derived from an EMBL/GenBank/DDBJ whole genome shotgun (WGS) entry which is preliminary data.</text>
</comment>
<keyword evidence="1" id="KW-0472">Membrane</keyword>
<evidence type="ECO:0000313" key="3">
    <source>
        <dbReference type="EMBL" id="KYH32250.1"/>
    </source>
</evidence>
<feature type="transmembrane region" description="Helical" evidence="1">
    <location>
        <begin position="496"/>
        <end position="513"/>
    </location>
</feature>
<dbReference type="InterPro" id="IPR011853">
    <property type="entry name" value="TRAP_DctM-Dct_fused"/>
</dbReference>
<proteinExistence type="predicted"/>
<dbReference type="EMBL" id="LTBC01000004">
    <property type="protein sequence ID" value="KYH32250.1"/>
    <property type="molecule type" value="Genomic_DNA"/>
</dbReference>
<feature type="transmembrane region" description="Helical" evidence="1">
    <location>
        <begin position="551"/>
        <end position="571"/>
    </location>
</feature>
<keyword evidence="1" id="KW-0812">Transmembrane</keyword>
<evidence type="ECO:0000256" key="1">
    <source>
        <dbReference type="SAM" id="Phobius"/>
    </source>
</evidence>
<feature type="transmembrane region" description="Helical" evidence="1">
    <location>
        <begin position="102"/>
        <end position="120"/>
    </location>
</feature>
<keyword evidence="1" id="KW-1133">Transmembrane helix</keyword>
<evidence type="ECO:0000313" key="4">
    <source>
        <dbReference type="Proteomes" id="UP000075670"/>
    </source>
</evidence>
<accession>A0A151AXF4</accession>